<dbReference type="Proteomes" id="UP000594454">
    <property type="component" value="Chromosome 3"/>
</dbReference>
<dbReference type="AlphaFoldDB" id="A0A7R8UPN0"/>
<evidence type="ECO:0000313" key="2">
    <source>
        <dbReference type="Proteomes" id="UP000594454"/>
    </source>
</evidence>
<reference evidence="1 2" key="1">
    <citation type="submission" date="2020-11" db="EMBL/GenBank/DDBJ databases">
        <authorList>
            <person name="Wallbank WR R."/>
            <person name="Pardo Diaz C."/>
            <person name="Kozak K."/>
            <person name="Martin S."/>
            <person name="Jiggins C."/>
            <person name="Moest M."/>
            <person name="Warren A I."/>
            <person name="Generalovic N T."/>
            <person name="Byers J.R.P. K."/>
            <person name="Montejo-Kovacevich G."/>
            <person name="Yen C E."/>
        </authorList>
    </citation>
    <scope>NUCLEOTIDE SEQUENCE [LARGE SCALE GENOMIC DNA]</scope>
</reference>
<dbReference type="Gene3D" id="2.60.210.10">
    <property type="entry name" value="Apoptosis, Tumor Necrosis Factor Receptor Associated Protein 2, Chain A"/>
    <property type="match status" value="1"/>
</dbReference>
<keyword evidence="2" id="KW-1185">Reference proteome</keyword>
<gene>
    <name evidence="1" type="ORF">HERILL_LOCUS7522</name>
</gene>
<dbReference type="OrthoDB" id="10594413at2759"/>
<dbReference type="EMBL" id="LR899011">
    <property type="protein sequence ID" value="CAD7084639.1"/>
    <property type="molecule type" value="Genomic_DNA"/>
</dbReference>
<sequence length="134" mass="15529">MAKITSHGKTAIQTLVHTLNYTVENFTHQCRFPHHEHFFVQGGFEFNGMEGFIRFYPRGYSNDDENWLTLYIGLESQSDVEIYMNFEVNIIKLVENHEVRRALQPVPTVIHPGLYVECSESCTNQGDFEEDVIA</sequence>
<protein>
    <submittedName>
        <fullName evidence="1">Uncharacterized protein</fullName>
    </submittedName>
</protein>
<proteinExistence type="predicted"/>
<dbReference type="SUPFAM" id="SSF49599">
    <property type="entry name" value="TRAF domain-like"/>
    <property type="match status" value="1"/>
</dbReference>
<evidence type="ECO:0000313" key="1">
    <source>
        <dbReference type="EMBL" id="CAD7084639.1"/>
    </source>
</evidence>
<organism evidence="1 2">
    <name type="scientific">Hermetia illucens</name>
    <name type="common">Black soldier fly</name>
    <dbReference type="NCBI Taxonomy" id="343691"/>
    <lineage>
        <taxon>Eukaryota</taxon>
        <taxon>Metazoa</taxon>
        <taxon>Ecdysozoa</taxon>
        <taxon>Arthropoda</taxon>
        <taxon>Hexapoda</taxon>
        <taxon>Insecta</taxon>
        <taxon>Pterygota</taxon>
        <taxon>Neoptera</taxon>
        <taxon>Endopterygota</taxon>
        <taxon>Diptera</taxon>
        <taxon>Brachycera</taxon>
        <taxon>Stratiomyomorpha</taxon>
        <taxon>Stratiomyidae</taxon>
        <taxon>Hermetiinae</taxon>
        <taxon>Hermetia</taxon>
    </lineage>
</organism>
<dbReference type="InterPro" id="IPR008974">
    <property type="entry name" value="TRAF-like"/>
</dbReference>
<accession>A0A7R8UPN0</accession>
<dbReference type="InParanoid" id="A0A7R8UPN0"/>
<name>A0A7R8UPN0_HERIL</name>